<evidence type="ECO:0000256" key="1">
    <source>
        <dbReference type="SAM" id="SignalP"/>
    </source>
</evidence>
<name>A0A132EMP8_9BURK</name>
<accession>A0A132EMP8</accession>
<organism evidence="2 3">
    <name type="scientific">Burkholderia pseudomultivorans</name>
    <dbReference type="NCBI Taxonomy" id="1207504"/>
    <lineage>
        <taxon>Bacteria</taxon>
        <taxon>Pseudomonadati</taxon>
        <taxon>Pseudomonadota</taxon>
        <taxon>Betaproteobacteria</taxon>
        <taxon>Burkholderiales</taxon>
        <taxon>Burkholderiaceae</taxon>
        <taxon>Burkholderia</taxon>
        <taxon>Burkholderia cepacia complex</taxon>
    </lineage>
</organism>
<protein>
    <recommendedName>
        <fullName evidence="4">Lipoprotein</fullName>
    </recommendedName>
</protein>
<feature type="chain" id="PRO_5007290951" description="Lipoprotein" evidence="1">
    <location>
        <begin position="27"/>
        <end position="195"/>
    </location>
</feature>
<comment type="caution">
    <text evidence="2">The sequence shown here is derived from an EMBL/GenBank/DDBJ whole genome shotgun (WGS) entry which is preliminary data.</text>
</comment>
<evidence type="ECO:0000313" key="2">
    <source>
        <dbReference type="EMBL" id="KWF37430.1"/>
    </source>
</evidence>
<sequence length="195" mass="21041">MNFHPLKLLAAATVTVMAFSACTGQAHDHGPKTVFNQKLTDDTKQISALPPDVEQVQCWAQINLIYSDQVACNATLRGRAVKDMGAQVIGWAISVRESSRFDGLDGSEPRYLLPSQFDLRLLASTGFMFAAKNGPQGTAIEVAADQSVVTFNQAKEFLVAVLPVVSGEIGKQIETARAQAQDSIQETWANTATTK</sequence>
<reference evidence="2 3" key="1">
    <citation type="submission" date="2015-11" db="EMBL/GenBank/DDBJ databases">
        <title>Expanding the genomic diversity of Burkholderia species for the development of highly accurate diagnostics.</title>
        <authorList>
            <person name="Sahl J."/>
            <person name="Keim P."/>
            <person name="Wagner D."/>
        </authorList>
    </citation>
    <scope>NUCLEOTIDE SEQUENCE [LARGE SCALE GENOMIC DNA]</scope>
    <source>
        <strain evidence="2 3">MSMB368WGS</strain>
    </source>
</reference>
<dbReference type="Proteomes" id="UP000062912">
    <property type="component" value="Unassembled WGS sequence"/>
</dbReference>
<feature type="signal peptide" evidence="1">
    <location>
        <begin position="1"/>
        <end position="26"/>
    </location>
</feature>
<proteinExistence type="predicted"/>
<evidence type="ECO:0000313" key="3">
    <source>
        <dbReference type="Proteomes" id="UP000062912"/>
    </source>
</evidence>
<dbReference type="EMBL" id="LPJR01000002">
    <property type="protein sequence ID" value="KWF37430.1"/>
    <property type="molecule type" value="Genomic_DNA"/>
</dbReference>
<keyword evidence="1" id="KW-0732">Signal</keyword>
<dbReference type="AlphaFoldDB" id="A0A132EMP8"/>
<dbReference type="OrthoDB" id="9133800at2"/>
<gene>
    <name evidence="2" type="ORF">WT56_34385</name>
</gene>
<evidence type="ECO:0008006" key="4">
    <source>
        <dbReference type="Google" id="ProtNLM"/>
    </source>
</evidence>
<dbReference type="PROSITE" id="PS51257">
    <property type="entry name" value="PROKAR_LIPOPROTEIN"/>
    <property type="match status" value="1"/>
</dbReference>